<reference evidence="1 2" key="1">
    <citation type="submission" date="2020-11" db="EMBL/GenBank/DDBJ databases">
        <authorList>
            <person name="Wallbank WR R."/>
            <person name="Pardo Diaz C."/>
            <person name="Kozak K."/>
            <person name="Martin S."/>
            <person name="Jiggins C."/>
            <person name="Moest M."/>
            <person name="Warren A I."/>
            <person name="Generalovic N T."/>
            <person name="Byers J.R.P. K."/>
            <person name="Montejo-Kovacevich G."/>
            <person name="Yen C E."/>
        </authorList>
    </citation>
    <scope>NUCLEOTIDE SEQUENCE [LARGE SCALE GENOMIC DNA]</scope>
</reference>
<name>A0A7R8UYP4_HERIL</name>
<dbReference type="Proteomes" id="UP000594454">
    <property type="component" value="Chromosome 4"/>
</dbReference>
<dbReference type="EMBL" id="LR899012">
    <property type="protein sequence ID" value="CAD7089569.1"/>
    <property type="molecule type" value="Genomic_DNA"/>
</dbReference>
<keyword evidence="2" id="KW-1185">Reference proteome</keyword>
<dbReference type="InParanoid" id="A0A7R8UYP4"/>
<gene>
    <name evidence="1" type="ORF">HERILL_LOCUS12110</name>
</gene>
<accession>A0A7R8UYP4</accession>
<dbReference type="AlphaFoldDB" id="A0A7R8UYP4"/>
<protein>
    <submittedName>
        <fullName evidence="1">Uncharacterized protein</fullName>
    </submittedName>
</protein>
<organism evidence="1 2">
    <name type="scientific">Hermetia illucens</name>
    <name type="common">Black soldier fly</name>
    <dbReference type="NCBI Taxonomy" id="343691"/>
    <lineage>
        <taxon>Eukaryota</taxon>
        <taxon>Metazoa</taxon>
        <taxon>Ecdysozoa</taxon>
        <taxon>Arthropoda</taxon>
        <taxon>Hexapoda</taxon>
        <taxon>Insecta</taxon>
        <taxon>Pterygota</taxon>
        <taxon>Neoptera</taxon>
        <taxon>Endopterygota</taxon>
        <taxon>Diptera</taxon>
        <taxon>Brachycera</taxon>
        <taxon>Stratiomyomorpha</taxon>
        <taxon>Stratiomyidae</taxon>
        <taxon>Hermetiinae</taxon>
        <taxon>Hermetia</taxon>
    </lineage>
</organism>
<proteinExistence type="predicted"/>
<evidence type="ECO:0000313" key="2">
    <source>
        <dbReference type="Proteomes" id="UP000594454"/>
    </source>
</evidence>
<sequence length="95" mass="10874">MKLLIPKELAEYVNEIDKVSHIVLPELDDPDRIFDAYAMVAGLMDGLVSIDYKIPLVYRKKFKHVAIIATPDKDNKLWDLGVMDPFRVLLVCTTQ</sequence>
<evidence type="ECO:0000313" key="1">
    <source>
        <dbReference type="EMBL" id="CAD7089569.1"/>
    </source>
</evidence>